<dbReference type="GO" id="GO:0003700">
    <property type="term" value="F:DNA-binding transcription factor activity"/>
    <property type="evidence" value="ECO:0007669"/>
    <property type="project" value="TreeGrafter"/>
</dbReference>
<reference evidence="6 7" key="1">
    <citation type="journal article" date="2015" name="Stand. Genomic Sci.">
        <title>Genomic Encyclopedia of Bacterial and Archaeal Type Strains, Phase III: the genomes of soil and plant-associated and newly described type strains.</title>
        <authorList>
            <person name="Whitman W.B."/>
            <person name="Woyke T."/>
            <person name="Klenk H.P."/>
            <person name="Zhou Y."/>
            <person name="Lilburn T.G."/>
            <person name="Beck B.J."/>
            <person name="De Vos P."/>
            <person name="Vandamme P."/>
            <person name="Eisen J.A."/>
            <person name="Garrity G."/>
            <person name="Hugenholtz P."/>
            <person name="Kyrpides N.C."/>
        </authorList>
    </citation>
    <scope>NUCLEOTIDE SEQUENCE [LARGE SCALE GENOMIC DNA]</scope>
    <source>
        <strain evidence="6 7">VKM Ac-2540</strain>
    </source>
</reference>
<dbReference type="SUPFAM" id="SSF46689">
    <property type="entry name" value="Homeodomain-like"/>
    <property type="match status" value="1"/>
</dbReference>
<dbReference type="EMBL" id="SHKR01000013">
    <property type="protein sequence ID" value="RZU14280.1"/>
    <property type="molecule type" value="Genomic_DNA"/>
</dbReference>
<sequence>MDERLGLRERKKRESRRRIADIASGLFIERGFDNVTIAEVAEAADVARMTVFNYFPRKEDLFLDRHADLVEDLKRAIRARETGESVVAAVRRHLHELLATQHPLSGARDGSEFFYQIVDASPALVRRTLEHTREMADALTELLETEVGPGMQAAVVANLIATAVTIVPRVAVDKLIAGQPGEQVRREQADVIDQTFDLLEGGIANYGS</sequence>
<keyword evidence="1" id="KW-0805">Transcription regulation</keyword>
<dbReference type="InterPro" id="IPR009057">
    <property type="entry name" value="Homeodomain-like_sf"/>
</dbReference>
<dbReference type="PANTHER" id="PTHR30055:SF234">
    <property type="entry name" value="HTH-TYPE TRANSCRIPTIONAL REGULATOR BETI"/>
    <property type="match status" value="1"/>
</dbReference>
<dbReference type="PROSITE" id="PS50977">
    <property type="entry name" value="HTH_TETR_2"/>
    <property type="match status" value="1"/>
</dbReference>
<evidence type="ECO:0000256" key="2">
    <source>
        <dbReference type="ARBA" id="ARBA00023125"/>
    </source>
</evidence>
<dbReference type="Pfam" id="PF00440">
    <property type="entry name" value="TetR_N"/>
    <property type="match status" value="1"/>
</dbReference>
<dbReference type="AlphaFoldDB" id="A0A4Q7WVE6"/>
<dbReference type="PRINTS" id="PR00455">
    <property type="entry name" value="HTHTETR"/>
</dbReference>
<keyword evidence="2 4" id="KW-0238">DNA-binding</keyword>
<dbReference type="InterPro" id="IPR001647">
    <property type="entry name" value="HTH_TetR"/>
</dbReference>
<protein>
    <submittedName>
        <fullName evidence="6">TetR family transcriptional regulator</fullName>
    </submittedName>
</protein>
<gene>
    <name evidence="6" type="ORF">EV645_5151</name>
</gene>
<dbReference type="Gene3D" id="1.10.357.10">
    <property type="entry name" value="Tetracycline Repressor, domain 2"/>
    <property type="match status" value="1"/>
</dbReference>
<evidence type="ECO:0000313" key="7">
    <source>
        <dbReference type="Proteomes" id="UP000292027"/>
    </source>
</evidence>
<dbReference type="OrthoDB" id="8688418at2"/>
<evidence type="ECO:0000313" key="6">
    <source>
        <dbReference type="EMBL" id="RZU14280.1"/>
    </source>
</evidence>
<proteinExistence type="predicted"/>
<dbReference type="InterPro" id="IPR050109">
    <property type="entry name" value="HTH-type_TetR-like_transc_reg"/>
</dbReference>
<keyword evidence="3" id="KW-0804">Transcription</keyword>
<evidence type="ECO:0000256" key="3">
    <source>
        <dbReference type="ARBA" id="ARBA00023163"/>
    </source>
</evidence>
<evidence type="ECO:0000256" key="1">
    <source>
        <dbReference type="ARBA" id="ARBA00023015"/>
    </source>
</evidence>
<feature type="domain" description="HTH tetR-type" evidence="5">
    <location>
        <begin position="13"/>
        <end position="73"/>
    </location>
</feature>
<dbReference type="PANTHER" id="PTHR30055">
    <property type="entry name" value="HTH-TYPE TRANSCRIPTIONAL REGULATOR RUTR"/>
    <property type="match status" value="1"/>
</dbReference>
<organism evidence="6 7">
    <name type="scientific">Kribbella rubisoli</name>
    <dbReference type="NCBI Taxonomy" id="3075929"/>
    <lineage>
        <taxon>Bacteria</taxon>
        <taxon>Bacillati</taxon>
        <taxon>Actinomycetota</taxon>
        <taxon>Actinomycetes</taxon>
        <taxon>Propionibacteriales</taxon>
        <taxon>Kribbellaceae</taxon>
        <taxon>Kribbella</taxon>
    </lineage>
</organism>
<keyword evidence="7" id="KW-1185">Reference proteome</keyword>
<evidence type="ECO:0000259" key="5">
    <source>
        <dbReference type="PROSITE" id="PS50977"/>
    </source>
</evidence>
<dbReference type="RefSeq" id="WP_130446448.1">
    <property type="nucleotide sequence ID" value="NZ_SHKR01000013.1"/>
</dbReference>
<dbReference type="Proteomes" id="UP000292027">
    <property type="component" value="Unassembled WGS sequence"/>
</dbReference>
<dbReference type="GO" id="GO:0000976">
    <property type="term" value="F:transcription cis-regulatory region binding"/>
    <property type="evidence" value="ECO:0007669"/>
    <property type="project" value="TreeGrafter"/>
</dbReference>
<comment type="caution">
    <text evidence="6">The sequence shown here is derived from an EMBL/GenBank/DDBJ whole genome shotgun (WGS) entry which is preliminary data.</text>
</comment>
<accession>A0A4Q7WVE6</accession>
<name>A0A4Q7WVE6_9ACTN</name>
<evidence type="ECO:0000256" key="4">
    <source>
        <dbReference type="PROSITE-ProRule" id="PRU00335"/>
    </source>
</evidence>
<feature type="DNA-binding region" description="H-T-H motif" evidence="4">
    <location>
        <begin position="36"/>
        <end position="55"/>
    </location>
</feature>